<sequence length="203" mass="22942">MEVYKLRTPLSREDVEKLRVGDIVYISGTLYTARDQAHKRIVQYLREGKPLPFNPRDSAIYHCGPVVIKKGGEWNVISAGPTTSTRMEVYEYEVIEKLGVRMVIGKGGMGPRTAEACRKFGAVYVTFTGGAGVLAAQTIKRVVDVHWLDLGIPEAIWILEVESFGPLIVAIDTTRRNLHEEIMMRARLRKETALHNQKYRTNL</sequence>
<dbReference type="InterPro" id="IPR036660">
    <property type="entry name" value="Fe-S_hydroAse_TtdB_cat_sf"/>
</dbReference>
<comment type="caution">
    <text evidence="4">The sequence shown here is derived from an EMBL/GenBank/DDBJ whole genome shotgun (WGS) entry which is preliminary data.</text>
</comment>
<evidence type="ECO:0000256" key="1">
    <source>
        <dbReference type="ARBA" id="ARBA00008876"/>
    </source>
</evidence>
<feature type="domain" description="Fe-S hydro-lyase tartrate dehydratase beta-type catalytic" evidence="3">
    <location>
        <begin position="5"/>
        <end position="181"/>
    </location>
</feature>
<dbReference type="InterPro" id="IPR004647">
    <property type="entry name" value="Fe-S_hydro-lyase_TtdB-typ_cat"/>
</dbReference>
<reference evidence="4" key="1">
    <citation type="journal article" date="2020" name="mSystems">
        <title>Genome- and Community-Level Interaction Insights into Carbon Utilization and Element Cycling Functions of Hydrothermarchaeota in Hydrothermal Sediment.</title>
        <authorList>
            <person name="Zhou Z."/>
            <person name="Liu Y."/>
            <person name="Xu W."/>
            <person name="Pan J."/>
            <person name="Luo Z.H."/>
            <person name="Li M."/>
        </authorList>
    </citation>
    <scope>NUCLEOTIDE SEQUENCE [LARGE SCALE GENOMIC DNA]</scope>
    <source>
        <strain evidence="4">SpSt-125</strain>
    </source>
</reference>
<evidence type="ECO:0000259" key="3">
    <source>
        <dbReference type="Pfam" id="PF05683"/>
    </source>
</evidence>
<organism evidence="4">
    <name type="scientific">Ignisphaera aggregans</name>
    <dbReference type="NCBI Taxonomy" id="334771"/>
    <lineage>
        <taxon>Archaea</taxon>
        <taxon>Thermoproteota</taxon>
        <taxon>Thermoprotei</taxon>
        <taxon>Desulfurococcales</taxon>
        <taxon>Desulfurococcaceae</taxon>
        <taxon>Ignisphaera</taxon>
    </lineage>
</organism>
<comment type="similarity">
    <text evidence="1">Belongs to the class-I fumarase family.</text>
</comment>
<dbReference type="Pfam" id="PF05683">
    <property type="entry name" value="Fumerase_C"/>
    <property type="match status" value="1"/>
</dbReference>
<protein>
    <submittedName>
        <fullName evidence="4">Fumarate hydratase</fullName>
    </submittedName>
</protein>
<dbReference type="EMBL" id="DSEU01000039">
    <property type="protein sequence ID" value="HEM66974.1"/>
    <property type="molecule type" value="Genomic_DNA"/>
</dbReference>
<proteinExistence type="inferred from homology"/>
<evidence type="ECO:0000256" key="2">
    <source>
        <dbReference type="ARBA" id="ARBA00023239"/>
    </source>
</evidence>
<keyword evidence="2" id="KW-0456">Lyase</keyword>
<gene>
    <name evidence="4" type="ORF">ENO26_05345</name>
</gene>
<dbReference type="Gene3D" id="3.20.130.10">
    <property type="entry name" value="Fe-S hydro-lyase, tartrate dehydratase beta-type, catalytic domain"/>
    <property type="match status" value="1"/>
</dbReference>
<dbReference type="AlphaFoldDB" id="A0A7J2U2F4"/>
<dbReference type="NCBIfam" id="TIGR00723">
    <property type="entry name" value="ttdB_fumA_fumB"/>
    <property type="match status" value="1"/>
</dbReference>
<dbReference type="PANTHER" id="PTHR43351">
    <property type="entry name" value="L(+)-TARTRATE DEHYDRATASE SUBUNIT BETA"/>
    <property type="match status" value="1"/>
</dbReference>
<name>A0A7J2U2F4_9CREN</name>
<evidence type="ECO:0000313" key="4">
    <source>
        <dbReference type="EMBL" id="HEM66974.1"/>
    </source>
</evidence>
<dbReference type="PANTHER" id="PTHR43351:SF2">
    <property type="entry name" value="L(+)-TARTRATE DEHYDRATASE SUBUNIT BETA-RELATED"/>
    <property type="match status" value="1"/>
</dbReference>
<dbReference type="GO" id="GO:0016836">
    <property type="term" value="F:hydro-lyase activity"/>
    <property type="evidence" value="ECO:0007669"/>
    <property type="project" value="InterPro"/>
</dbReference>
<dbReference type="SUPFAM" id="SSF117457">
    <property type="entry name" value="FumA C-terminal domain-like"/>
    <property type="match status" value="1"/>
</dbReference>
<accession>A0A7J2U2F4</accession>